<keyword evidence="2" id="KW-0677">Repeat</keyword>
<name>A0A9J6H230_HAELO</name>
<evidence type="ECO:0000313" key="9">
    <source>
        <dbReference type="Proteomes" id="UP000821853"/>
    </source>
</evidence>
<feature type="domain" description="C2H2-type" evidence="7">
    <location>
        <begin position="107"/>
        <end position="134"/>
    </location>
</feature>
<keyword evidence="3 6" id="KW-0863">Zinc-finger</keyword>
<dbReference type="OMA" id="RESNCVN"/>
<protein>
    <recommendedName>
        <fullName evidence="7">C2H2-type domain-containing protein</fullName>
    </recommendedName>
</protein>
<dbReference type="GO" id="GO:0000978">
    <property type="term" value="F:RNA polymerase II cis-regulatory region sequence-specific DNA binding"/>
    <property type="evidence" value="ECO:0007669"/>
    <property type="project" value="TreeGrafter"/>
</dbReference>
<dbReference type="VEuPathDB" id="VectorBase:HLOH_041890"/>
<dbReference type="GO" id="GO:0005634">
    <property type="term" value="C:nucleus"/>
    <property type="evidence" value="ECO:0007669"/>
    <property type="project" value="TreeGrafter"/>
</dbReference>
<evidence type="ECO:0000256" key="2">
    <source>
        <dbReference type="ARBA" id="ARBA00022737"/>
    </source>
</evidence>
<evidence type="ECO:0000256" key="4">
    <source>
        <dbReference type="ARBA" id="ARBA00022833"/>
    </source>
</evidence>
<dbReference type="GO" id="GO:0008270">
    <property type="term" value="F:zinc ion binding"/>
    <property type="evidence" value="ECO:0007669"/>
    <property type="project" value="UniProtKB-KW"/>
</dbReference>
<keyword evidence="1" id="KW-0479">Metal-binding</keyword>
<evidence type="ECO:0000256" key="6">
    <source>
        <dbReference type="PROSITE-ProRule" id="PRU00042"/>
    </source>
</evidence>
<proteinExistence type="predicted"/>
<gene>
    <name evidence="8" type="ORF">HPB48_009814</name>
</gene>
<dbReference type="SMART" id="SM00355">
    <property type="entry name" value="ZnF_C2H2"/>
    <property type="match status" value="2"/>
</dbReference>
<dbReference type="EMBL" id="JABSTR010000011">
    <property type="protein sequence ID" value="KAH9381778.1"/>
    <property type="molecule type" value="Genomic_DNA"/>
</dbReference>
<dbReference type="OrthoDB" id="3565419at2759"/>
<dbReference type="PANTHER" id="PTHR24393">
    <property type="entry name" value="ZINC FINGER PROTEIN"/>
    <property type="match status" value="1"/>
</dbReference>
<dbReference type="PROSITE" id="PS00028">
    <property type="entry name" value="ZINC_FINGER_C2H2_1"/>
    <property type="match status" value="1"/>
</dbReference>
<keyword evidence="5" id="KW-0539">Nucleus</keyword>
<reference evidence="8 9" key="1">
    <citation type="journal article" date="2020" name="Cell">
        <title>Large-Scale Comparative Analyses of Tick Genomes Elucidate Their Genetic Diversity and Vector Capacities.</title>
        <authorList>
            <consortium name="Tick Genome and Microbiome Consortium (TIGMIC)"/>
            <person name="Jia N."/>
            <person name="Wang J."/>
            <person name="Shi W."/>
            <person name="Du L."/>
            <person name="Sun Y."/>
            <person name="Zhan W."/>
            <person name="Jiang J.F."/>
            <person name="Wang Q."/>
            <person name="Zhang B."/>
            <person name="Ji P."/>
            <person name="Bell-Sakyi L."/>
            <person name="Cui X.M."/>
            <person name="Yuan T.T."/>
            <person name="Jiang B.G."/>
            <person name="Yang W.F."/>
            <person name="Lam T.T."/>
            <person name="Chang Q.C."/>
            <person name="Ding S.J."/>
            <person name="Wang X.J."/>
            <person name="Zhu J.G."/>
            <person name="Ruan X.D."/>
            <person name="Zhao L."/>
            <person name="Wei J.T."/>
            <person name="Ye R.Z."/>
            <person name="Que T.C."/>
            <person name="Du C.H."/>
            <person name="Zhou Y.H."/>
            <person name="Cheng J.X."/>
            <person name="Dai P.F."/>
            <person name="Guo W.B."/>
            <person name="Han X.H."/>
            <person name="Huang E.J."/>
            <person name="Li L.F."/>
            <person name="Wei W."/>
            <person name="Gao Y.C."/>
            <person name="Liu J.Z."/>
            <person name="Shao H.Z."/>
            <person name="Wang X."/>
            <person name="Wang C.C."/>
            <person name="Yang T.C."/>
            <person name="Huo Q.B."/>
            <person name="Li W."/>
            <person name="Chen H.Y."/>
            <person name="Chen S.E."/>
            <person name="Zhou L.G."/>
            <person name="Ni X.B."/>
            <person name="Tian J.H."/>
            <person name="Sheng Y."/>
            <person name="Liu T."/>
            <person name="Pan Y.S."/>
            <person name="Xia L.Y."/>
            <person name="Li J."/>
            <person name="Zhao F."/>
            <person name="Cao W.C."/>
        </authorList>
    </citation>
    <scope>NUCLEOTIDE SEQUENCE [LARGE SCALE GENOMIC DNA]</scope>
    <source>
        <strain evidence="8">HaeL-2018</strain>
    </source>
</reference>
<evidence type="ECO:0000256" key="1">
    <source>
        <dbReference type="ARBA" id="ARBA00022723"/>
    </source>
</evidence>
<evidence type="ECO:0000259" key="7">
    <source>
        <dbReference type="PROSITE" id="PS50157"/>
    </source>
</evidence>
<dbReference type="PANTHER" id="PTHR24393:SF34">
    <property type="entry name" value="PR_SET DOMAIN 13"/>
    <property type="match status" value="1"/>
</dbReference>
<dbReference type="PROSITE" id="PS50157">
    <property type="entry name" value="ZINC_FINGER_C2H2_2"/>
    <property type="match status" value="2"/>
</dbReference>
<keyword evidence="9" id="KW-1185">Reference proteome</keyword>
<dbReference type="SUPFAM" id="SSF57667">
    <property type="entry name" value="beta-beta-alpha zinc fingers"/>
    <property type="match status" value="1"/>
</dbReference>
<dbReference type="Proteomes" id="UP000821853">
    <property type="component" value="Chromosome 9"/>
</dbReference>
<evidence type="ECO:0000313" key="8">
    <source>
        <dbReference type="EMBL" id="KAH9381778.1"/>
    </source>
</evidence>
<dbReference type="InterPro" id="IPR013087">
    <property type="entry name" value="Znf_C2H2_type"/>
</dbReference>
<feature type="domain" description="C2H2-type" evidence="7">
    <location>
        <begin position="135"/>
        <end position="157"/>
    </location>
</feature>
<dbReference type="AlphaFoldDB" id="A0A9J6H230"/>
<dbReference type="Gene3D" id="3.30.160.60">
    <property type="entry name" value="Classic Zinc Finger"/>
    <property type="match status" value="2"/>
</dbReference>
<evidence type="ECO:0000256" key="5">
    <source>
        <dbReference type="ARBA" id="ARBA00023242"/>
    </source>
</evidence>
<accession>A0A9J6H230</accession>
<dbReference type="GO" id="GO:0001228">
    <property type="term" value="F:DNA-binding transcription activator activity, RNA polymerase II-specific"/>
    <property type="evidence" value="ECO:0007669"/>
    <property type="project" value="TreeGrafter"/>
</dbReference>
<keyword evidence="4" id="KW-0862">Zinc</keyword>
<comment type="caution">
    <text evidence="8">The sequence shown here is derived from an EMBL/GenBank/DDBJ whole genome shotgun (WGS) entry which is preliminary data.</text>
</comment>
<organism evidence="8 9">
    <name type="scientific">Haemaphysalis longicornis</name>
    <name type="common">Bush tick</name>
    <dbReference type="NCBI Taxonomy" id="44386"/>
    <lineage>
        <taxon>Eukaryota</taxon>
        <taxon>Metazoa</taxon>
        <taxon>Ecdysozoa</taxon>
        <taxon>Arthropoda</taxon>
        <taxon>Chelicerata</taxon>
        <taxon>Arachnida</taxon>
        <taxon>Acari</taxon>
        <taxon>Parasitiformes</taxon>
        <taxon>Ixodida</taxon>
        <taxon>Ixodoidea</taxon>
        <taxon>Ixodidae</taxon>
        <taxon>Haemaphysalinae</taxon>
        <taxon>Haemaphysalis</taxon>
    </lineage>
</organism>
<sequence>MADGAGLKHVEKAQFDGSFSNSNLAVRQPVVPTRAPCAARRWVGNTNSHSTYEGTRESNCVNAPNAAGSSHGRAISRGIFVRTAGDVPHQAAVHAHRKTHSVEQPAHKCEECHKTFSRPGGLSSQRSIHTCDKHYECHICQRRCATRHGLKAHLRAHENIAGLKCNACEKSFLYRWTLLRTHPNAHACFDY</sequence>
<dbReference type="InterPro" id="IPR036236">
    <property type="entry name" value="Znf_C2H2_sf"/>
</dbReference>
<evidence type="ECO:0000256" key="3">
    <source>
        <dbReference type="ARBA" id="ARBA00022771"/>
    </source>
</evidence>